<evidence type="ECO:0000259" key="8">
    <source>
        <dbReference type="PROSITE" id="PS50113"/>
    </source>
</evidence>
<organism evidence="9 10">
    <name type="scientific">Winogradskyella endarachnes</name>
    <dbReference type="NCBI Taxonomy" id="2681965"/>
    <lineage>
        <taxon>Bacteria</taxon>
        <taxon>Pseudomonadati</taxon>
        <taxon>Bacteroidota</taxon>
        <taxon>Flavobacteriia</taxon>
        <taxon>Flavobacteriales</taxon>
        <taxon>Flavobacteriaceae</taxon>
        <taxon>Winogradskyella</taxon>
    </lineage>
</organism>
<protein>
    <recommendedName>
        <fullName evidence="2">histidine kinase</fullName>
        <ecNumber evidence="2">2.7.13.3</ecNumber>
    </recommendedName>
</protein>
<name>A0A6L6U5H8_9FLAO</name>
<keyword evidence="4" id="KW-0808">Transferase</keyword>
<dbReference type="SMART" id="SM00086">
    <property type="entry name" value="PAC"/>
    <property type="match status" value="1"/>
</dbReference>
<evidence type="ECO:0000256" key="3">
    <source>
        <dbReference type="ARBA" id="ARBA00022553"/>
    </source>
</evidence>
<evidence type="ECO:0000259" key="7">
    <source>
        <dbReference type="PROSITE" id="PS50112"/>
    </source>
</evidence>
<dbReference type="SUPFAM" id="SSF55874">
    <property type="entry name" value="ATPase domain of HSP90 chaperone/DNA topoisomerase II/histidine kinase"/>
    <property type="match status" value="1"/>
</dbReference>
<evidence type="ECO:0000256" key="4">
    <source>
        <dbReference type="ARBA" id="ARBA00022679"/>
    </source>
</evidence>
<comment type="catalytic activity">
    <reaction evidence="1">
        <text>ATP + protein L-histidine = ADP + protein N-phospho-L-histidine.</text>
        <dbReference type="EC" id="2.7.13.3"/>
    </reaction>
</comment>
<dbReference type="SUPFAM" id="SSF55785">
    <property type="entry name" value="PYP-like sensor domain (PAS domain)"/>
    <property type="match status" value="1"/>
</dbReference>
<dbReference type="AlphaFoldDB" id="A0A6L6U5H8"/>
<dbReference type="PRINTS" id="PR00344">
    <property type="entry name" value="BCTRLSENSOR"/>
</dbReference>
<proteinExistence type="predicted"/>
<dbReference type="InterPro" id="IPR004358">
    <property type="entry name" value="Sig_transdc_His_kin-like_C"/>
</dbReference>
<dbReference type="InterPro" id="IPR052162">
    <property type="entry name" value="Sensor_kinase/Photoreceptor"/>
</dbReference>
<dbReference type="EC" id="2.7.13.3" evidence="2"/>
<reference evidence="9 10" key="1">
    <citation type="submission" date="2019-12" db="EMBL/GenBank/DDBJ databases">
        <authorList>
            <person name="Li J."/>
        </authorList>
    </citation>
    <scope>NUCLEOTIDE SEQUENCE [LARGE SCALE GENOMIC DNA]</scope>
    <source>
        <strain evidence="9 10">HL2-2</strain>
    </source>
</reference>
<dbReference type="InterPro" id="IPR013655">
    <property type="entry name" value="PAS_fold_3"/>
</dbReference>
<dbReference type="InterPro" id="IPR000014">
    <property type="entry name" value="PAS"/>
</dbReference>
<feature type="domain" description="PAC" evidence="8">
    <location>
        <begin position="103"/>
        <end position="156"/>
    </location>
</feature>
<dbReference type="CDD" id="cd00130">
    <property type="entry name" value="PAS"/>
    <property type="match status" value="1"/>
</dbReference>
<dbReference type="Pfam" id="PF08447">
    <property type="entry name" value="PAS_3"/>
    <property type="match status" value="1"/>
</dbReference>
<evidence type="ECO:0000313" key="9">
    <source>
        <dbReference type="EMBL" id="MUU77421.1"/>
    </source>
</evidence>
<comment type="caution">
    <text evidence="9">The sequence shown here is derived from an EMBL/GenBank/DDBJ whole genome shotgun (WGS) entry which is preliminary data.</text>
</comment>
<dbReference type="Gene3D" id="3.30.450.20">
    <property type="entry name" value="PAS domain"/>
    <property type="match status" value="1"/>
</dbReference>
<dbReference type="PROSITE" id="PS50113">
    <property type="entry name" value="PAC"/>
    <property type="match status" value="1"/>
</dbReference>
<dbReference type="InterPro" id="IPR035965">
    <property type="entry name" value="PAS-like_dom_sf"/>
</dbReference>
<dbReference type="EMBL" id="WOWS01000001">
    <property type="protein sequence ID" value="MUU77421.1"/>
    <property type="molecule type" value="Genomic_DNA"/>
</dbReference>
<keyword evidence="3" id="KW-0597">Phosphoprotein</keyword>
<accession>A0A6L6U5H8</accession>
<gene>
    <name evidence="9" type="ORF">GN138_03095</name>
</gene>
<dbReference type="PROSITE" id="PS50112">
    <property type="entry name" value="PAS"/>
    <property type="match status" value="1"/>
</dbReference>
<dbReference type="RefSeq" id="WP_157362024.1">
    <property type="nucleotide sequence ID" value="NZ_WOWS01000001.1"/>
</dbReference>
<dbReference type="InterPro" id="IPR001610">
    <property type="entry name" value="PAC"/>
</dbReference>
<dbReference type="PROSITE" id="PS50109">
    <property type="entry name" value="HIS_KIN"/>
    <property type="match status" value="1"/>
</dbReference>
<dbReference type="PANTHER" id="PTHR43304">
    <property type="entry name" value="PHYTOCHROME-LIKE PROTEIN CPH1"/>
    <property type="match status" value="1"/>
</dbReference>
<evidence type="ECO:0000256" key="2">
    <source>
        <dbReference type="ARBA" id="ARBA00012438"/>
    </source>
</evidence>
<dbReference type="Pfam" id="PF02518">
    <property type="entry name" value="HATPase_c"/>
    <property type="match status" value="1"/>
</dbReference>
<dbReference type="SMART" id="SM00387">
    <property type="entry name" value="HATPase_c"/>
    <property type="match status" value="1"/>
</dbReference>
<dbReference type="GO" id="GO:0004673">
    <property type="term" value="F:protein histidine kinase activity"/>
    <property type="evidence" value="ECO:0007669"/>
    <property type="project" value="UniProtKB-EC"/>
</dbReference>
<keyword evidence="5" id="KW-0418">Kinase</keyword>
<dbReference type="InterPro" id="IPR005467">
    <property type="entry name" value="His_kinase_dom"/>
</dbReference>
<dbReference type="InterPro" id="IPR000700">
    <property type="entry name" value="PAS-assoc_C"/>
</dbReference>
<keyword evidence="10" id="KW-1185">Reference proteome</keyword>
<evidence type="ECO:0000256" key="5">
    <source>
        <dbReference type="ARBA" id="ARBA00022777"/>
    </source>
</evidence>
<evidence type="ECO:0000259" key="6">
    <source>
        <dbReference type="PROSITE" id="PS50109"/>
    </source>
</evidence>
<dbReference type="PANTHER" id="PTHR43304:SF1">
    <property type="entry name" value="PAC DOMAIN-CONTAINING PROTEIN"/>
    <property type="match status" value="1"/>
</dbReference>
<dbReference type="InterPro" id="IPR036890">
    <property type="entry name" value="HATPase_C_sf"/>
</dbReference>
<feature type="domain" description="PAS" evidence="7">
    <location>
        <begin position="27"/>
        <end position="99"/>
    </location>
</feature>
<feature type="domain" description="Histidine kinase" evidence="6">
    <location>
        <begin position="174"/>
        <end position="391"/>
    </location>
</feature>
<dbReference type="Gene3D" id="3.30.565.10">
    <property type="entry name" value="Histidine kinase-like ATPase, C-terminal domain"/>
    <property type="match status" value="1"/>
</dbReference>
<dbReference type="InterPro" id="IPR003594">
    <property type="entry name" value="HATPase_dom"/>
</dbReference>
<dbReference type="NCBIfam" id="TIGR00229">
    <property type="entry name" value="sensory_box"/>
    <property type="match status" value="1"/>
</dbReference>
<evidence type="ECO:0000313" key="10">
    <source>
        <dbReference type="Proteomes" id="UP000478208"/>
    </source>
</evidence>
<sequence length="391" mass="45571">MKFSDFNLTNYKSKFYEKNHLSNDNFEDQKYKTAVEISNVGLWDWDIVSNKVFYSKESKQLLGYKDSELKNKSKAWDDKVHPDDRESYFKDFKAHINGDVEYYENEYRILCKDGTYKWILDKGKVIEKNDQNKPTRIIGTHTDISHLKKNQDQQNKNLQLITSQNKRLYSFTHIVSHNLKTHIGNFKNILEFYDDAETDTEKEDLIRHLKSISESLTNTIVDLDDIITIKSKAQVSQINERVYLHNCCSKIIESLSIESEEKGVTIHNALRKDEVILSNKSYLDSIFYNLISNGIKYSDPNKKSQIIIQSVHTKDTIKILISDNGIGIDMEKFKDHIFEMYQTFHGTNRQDSRGIGLYITKTQVEALQGVIQIESKLNEGTAFSLTFQKQK</sequence>
<evidence type="ECO:0000256" key="1">
    <source>
        <dbReference type="ARBA" id="ARBA00000085"/>
    </source>
</evidence>
<dbReference type="Proteomes" id="UP000478208">
    <property type="component" value="Unassembled WGS sequence"/>
</dbReference>